<protein>
    <submittedName>
        <fullName evidence="2">GNAT family N-acetyltransferase</fullName>
    </submittedName>
</protein>
<dbReference type="GO" id="GO:0004343">
    <property type="term" value="F:glucosamine 6-phosphate N-acetyltransferase activity"/>
    <property type="evidence" value="ECO:0007669"/>
    <property type="project" value="TreeGrafter"/>
</dbReference>
<evidence type="ECO:0000313" key="2">
    <source>
        <dbReference type="EMBL" id="PRT69607.1"/>
    </source>
</evidence>
<dbReference type="Proteomes" id="UP000238573">
    <property type="component" value="Unassembled WGS sequence"/>
</dbReference>
<dbReference type="InterPro" id="IPR016181">
    <property type="entry name" value="Acyl_CoA_acyltransferase"/>
</dbReference>
<dbReference type="CDD" id="cd04301">
    <property type="entry name" value="NAT_SF"/>
    <property type="match status" value="1"/>
</dbReference>
<dbReference type="EMBL" id="PVSZ01000015">
    <property type="protein sequence ID" value="PRT69607.1"/>
    <property type="molecule type" value="Genomic_DNA"/>
</dbReference>
<dbReference type="AlphaFoldDB" id="A0A2T0G0P3"/>
<dbReference type="RefSeq" id="WP_106384592.1">
    <property type="nucleotide sequence ID" value="NZ_JBDMCS010000010.1"/>
</dbReference>
<dbReference type="PANTHER" id="PTHR13355:SF11">
    <property type="entry name" value="GLUCOSAMINE 6-PHOSPHATE N-ACETYLTRANSFERASE"/>
    <property type="match status" value="1"/>
</dbReference>
<evidence type="ECO:0000313" key="3">
    <source>
        <dbReference type="Proteomes" id="UP000238573"/>
    </source>
</evidence>
<reference evidence="2 3" key="1">
    <citation type="journal article" date="1993" name="J. Dent. Res.">
        <title>The isolation and characterization of milleri group streptococci from dental periapical abscesses.</title>
        <authorList>
            <person name="Fisher L.E."/>
            <person name="Russell R.R."/>
        </authorList>
    </citation>
    <scope>NUCLEOTIDE SEQUENCE [LARGE SCALE GENOMIC DNA]</scope>
    <source>
        <strain evidence="2 3">OUP21</strain>
    </source>
</reference>
<dbReference type="Gene3D" id="3.40.630.30">
    <property type="match status" value="1"/>
</dbReference>
<sequence>MWYKKTFEELTTLEFYKCLKLRLETFVVEQNSVYNDLDEHDLEAIHIFHENEAGEVDAYARVFETGTTIHFGRVVTAASTRGQGLGRKLVQAIMETCAEKWPEKEIHIEAQEQVVGLYEKFGFEADSEPFILESRVHVKMVYKRK</sequence>
<gene>
    <name evidence="2" type="ORF">C6A27_07970</name>
</gene>
<dbReference type="PROSITE" id="PS51186">
    <property type="entry name" value="GNAT"/>
    <property type="match status" value="1"/>
</dbReference>
<dbReference type="InterPro" id="IPR000182">
    <property type="entry name" value="GNAT_dom"/>
</dbReference>
<accession>A0A2T0G0P3</accession>
<name>A0A2T0G0P3_STRAP</name>
<proteinExistence type="predicted"/>
<comment type="caution">
    <text evidence="2">The sequence shown here is derived from an EMBL/GenBank/DDBJ whole genome shotgun (WGS) entry which is preliminary data.</text>
</comment>
<dbReference type="PANTHER" id="PTHR13355">
    <property type="entry name" value="GLUCOSAMINE 6-PHOSPHATE N-ACETYLTRANSFERASE"/>
    <property type="match status" value="1"/>
</dbReference>
<dbReference type="SUPFAM" id="SSF55729">
    <property type="entry name" value="Acyl-CoA N-acyltransferases (Nat)"/>
    <property type="match status" value="1"/>
</dbReference>
<organism evidence="2 3">
    <name type="scientific">Streptococcus anginosus</name>
    <dbReference type="NCBI Taxonomy" id="1328"/>
    <lineage>
        <taxon>Bacteria</taxon>
        <taxon>Bacillati</taxon>
        <taxon>Bacillota</taxon>
        <taxon>Bacilli</taxon>
        <taxon>Lactobacillales</taxon>
        <taxon>Streptococcaceae</taxon>
        <taxon>Streptococcus</taxon>
        <taxon>Streptococcus anginosus group</taxon>
    </lineage>
</organism>
<evidence type="ECO:0000259" key="1">
    <source>
        <dbReference type="PROSITE" id="PS51186"/>
    </source>
</evidence>
<feature type="domain" description="N-acetyltransferase" evidence="1">
    <location>
        <begin position="5"/>
        <end position="145"/>
    </location>
</feature>
<dbReference type="InterPro" id="IPR039143">
    <property type="entry name" value="GNPNAT1-like"/>
</dbReference>
<keyword evidence="2" id="KW-0808">Transferase</keyword>
<dbReference type="Pfam" id="PF13673">
    <property type="entry name" value="Acetyltransf_10"/>
    <property type="match status" value="1"/>
</dbReference>